<proteinExistence type="predicted"/>
<evidence type="ECO:0000313" key="2">
    <source>
        <dbReference type="Proteomes" id="UP001165960"/>
    </source>
</evidence>
<organism evidence="1 2">
    <name type="scientific">Entomophthora muscae</name>
    <dbReference type="NCBI Taxonomy" id="34485"/>
    <lineage>
        <taxon>Eukaryota</taxon>
        <taxon>Fungi</taxon>
        <taxon>Fungi incertae sedis</taxon>
        <taxon>Zoopagomycota</taxon>
        <taxon>Entomophthoromycotina</taxon>
        <taxon>Entomophthoromycetes</taxon>
        <taxon>Entomophthorales</taxon>
        <taxon>Entomophthoraceae</taxon>
        <taxon>Entomophthora</taxon>
    </lineage>
</organism>
<comment type="caution">
    <text evidence="1">The sequence shown here is derived from an EMBL/GenBank/DDBJ whole genome shotgun (WGS) entry which is preliminary data.</text>
</comment>
<evidence type="ECO:0000313" key="1">
    <source>
        <dbReference type="EMBL" id="KAJ9089704.1"/>
    </source>
</evidence>
<dbReference type="EMBL" id="QTSX02000032">
    <property type="protein sequence ID" value="KAJ9089704.1"/>
    <property type="molecule type" value="Genomic_DNA"/>
</dbReference>
<keyword evidence="1" id="KW-0456">Lyase</keyword>
<accession>A0ACC2URW8</accession>
<reference evidence="1" key="1">
    <citation type="submission" date="2022-04" db="EMBL/GenBank/DDBJ databases">
        <title>Genome of the entomopathogenic fungus Entomophthora muscae.</title>
        <authorList>
            <person name="Elya C."/>
            <person name="Lovett B.R."/>
            <person name="Lee E."/>
            <person name="Macias A.M."/>
            <person name="Hajek A.E."/>
            <person name="De Bivort B.L."/>
            <person name="Kasson M.T."/>
            <person name="De Fine Licht H.H."/>
            <person name="Stajich J.E."/>
        </authorList>
    </citation>
    <scope>NUCLEOTIDE SEQUENCE</scope>
    <source>
        <strain evidence="1">Berkeley</strain>
    </source>
</reference>
<sequence>MSQTVDLENLRQKVGAVDHKIVSLLNERASLSQTIGEVKKAETNTAEIHNPGQEVAVFERIESINAGPLTQDSIRAIYREIMSASLSLQKELKIGFLGPKGTFTHQAALNRFGDSVSYVALESTRKVFSALEEGRISYAVLPLENSTTGIVAETIDAFNEFSQAKIRAESYMPVTQSLLSHFKPSGIRRIYSHRVAFGQCSKWLDTNFPGVERVSVSSTARAAEMASTEMYSAAICSEVCSKIYDIPVLNSNICDNQYNFTAFVVLGLTIQPETGKDKTLLSFTIDHRQPGALCDGLKVFKDHGLNLSKIETRPCPSKLKPFNYIFNVEFSGHHANEKVKEALESLQKFCIDLRILGSYPDERPEAML</sequence>
<keyword evidence="2" id="KW-1185">Reference proteome</keyword>
<gene>
    <name evidence="1" type="primary">PHA2_3</name>
    <name evidence="1" type="ORF">DSO57_1009968</name>
</gene>
<dbReference type="EC" id="4.2.1.51" evidence="1"/>
<protein>
    <submittedName>
        <fullName evidence="1">Prephenate dehydratase</fullName>
        <ecNumber evidence="1">4.2.1.51</ecNumber>
    </submittedName>
</protein>
<dbReference type="Proteomes" id="UP001165960">
    <property type="component" value="Unassembled WGS sequence"/>
</dbReference>
<name>A0ACC2URW8_9FUNG</name>